<dbReference type="PANTHER" id="PTHR21174:SF0">
    <property type="entry name" value="HD PHOSPHOHYDROLASE FAMILY PROTEIN-RELATED"/>
    <property type="match status" value="1"/>
</dbReference>
<proteinExistence type="predicted"/>
<evidence type="ECO:0008006" key="3">
    <source>
        <dbReference type="Google" id="ProtNLM"/>
    </source>
</evidence>
<dbReference type="PIRSF" id="PIRSF035170">
    <property type="entry name" value="HD_phosphohydro"/>
    <property type="match status" value="1"/>
</dbReference>
<reference evidence="2" key="1">
    <citation type="journal article" date="2019" name="Int. J. Syst. Evol. Microbiol.">
        <title>The Global Catalogue of Microorganisms (GCM) 10K type strain sequencing project: providing services to taxonomists for standard genome sequencing and annotation.</title>
        <authorList>
            <consortium name="The Broad Institute Genomics Platform"/>
            <consortium name="The Broad Institute Genome Sequencing Center for Infectious Disease"/>
            <person name="Wu L."/>
            <person name="Ma J."/>
        </authorList>
    </citation>
    <scope>NUCLEOTIDE SEQUENCE [LARGE SCALE GENOMIC DNA]</scope>
    <source>
        <strain evidence="2">CCUG 43114</strain>
    </source>
</reference>
<dbReference type="InterPro" id="IPR009218">
    <property type="entry name" value="HD_phosphohydro"/>
</dbReference>
<evidence type="ECO:0000313" key="2">
    <source>
        <dbReference type="Proteomes" id="UP001596122"/>
    </source>
</evidence>
<dbReference type="Proteomes" id="UP001596122">
    <property type="component" value="Unassembled WGS sequence"/>
</dbReference>
<organism evidence="1 2">
    <name type="scientific">Aquipuribacter nitratireducens</name>
    <dbReference type="NCBI Taxonomy" id="650104"/>
    <lineage>
        <taxon>Bacteria</taxon>
        <taxon>Bacillati</taxon>
        <taxon>Actinomycetota</taxon>
        <taxon>Actinomycetes</taxon>
        <taxon>Micrococcales</taxon>
        <taxon>Intrasporangiaceae</taxon>
        <taxon>Aquipuribacter</taxon>
    </lineage>
</organism>
<dbReference type="PANTHER" id="PTHR21174">
    <property type="match status" value="1"/>
</dbReference>
<keyword evidence="2" id="KW-1185">Reference proteome</keyword>
<gene>
    <name evidence="1" type="ORF">ACFPJ6_09015</name>
</gene>
<sequence length="226" mass="23895">MAPARASVPSGPAPGALVDVLSRVGAASAPAAAVEADLLTRWAEPHRRYHDLRHLAEVLERVDALAGHAEDPDRVRLAAWWHDAVHDGRAGDDERASAALAREQLSGLGLPGRLVGEVADLVLVTTDHDPGEPADPDSAVLCDADLGILATGSDRYDAYAADVREEYGHVPDELFAAGRAAVLRRLLSRRLFRTPGATAWEPAARANLVRELEALTAGVTPAAAPR</sequence>
<dbReference type="RefSeq" id="WP_340270788.1">
    <property type="nucleotide sequence ID" value="NZ_JBBEOG010000008.1"/>
</dbReference>
<comment type="caution">
    <text evidence="1">The sequence shown here is derived from an EMBL/GenBank/DDBJ whole genome shotgun (WGS) entry which is preliminary data.</text>
</comment>
<dbReference type="SUPFAM" id="SSF109604">
    <property type="entry name" value="HD-domain/PDEase-like"/>
    <property type="match status" value="1"/>
</dbReference>
<evidence type="ECO:0000313" key="1">
    <source>
        <dbReference type="EMBL" id="MFC5380930.1"/>
    </source>
</evidence>
<name>A0ABW0GMQ6_9MICO</name>
<dbReference type="Gene3D" id="1.10.3210.10">
    <property type="entry name" value="Hypothetical protein af1432"/>
    <property type="match status" value="1"/>
</dbReference>
<dbReference type="EMBL" id="JBHSLD010000007">
    <property type="protein sequence ID" value="MFC5380930.1"/>
    <property type="molecule type" value="Genomic_DNA"/>
</dbReference>
<accession>A0ABW0GMQ6</accession>
<protein>
    <recommendedName>
        <fullName evidence="3">Metal-dependent phosphohydrolase</fullName>
    </recommendedName>
</protein>